<accession>A0ABN9YCS4</accession>
<reference evidence="3" key="1">
    <citation type="submission" date="2023-10" db="EMBL/GenBank/DDBJ databases">
        <authorList>
            <person name="Chen Y."/>
            <person name="Shah S."/>
            <person name="Dougan E. K."/>
            <person name="Thang M."/>
            <person name="Chan C."/>
        </authorList>
    </citation>
    <scope>NUCLEOTIDE SEQUENCE [LARGE SCALE GENOMIC DNA]</scope>
</reference>
<sequence>RFWMAPPVARVVDALTGELVCEVVLDAALTFRRVALAAQAASGLHARNIRLLWIGRSLRAGGDSSVVEDLRACCESTVIRLVRVEPHWEPFLDRLAQGAAAVGPEEEALLADVGFLRALVLEDGLLLRLAPEEPGLRGDLELIRLAVRDNGRALGYAPAEARGDKATVLLAVGSNGSALEFAAPALQADPEVVAAAVGNDGEVLRFASEALRLTEEVPPGGGCQQDALGAGPRPPHPARGDLGFVAAAVRANGDALQYAPPGPREHPE</sequence>
<protein>
    <recommendedName>
        <fullName evidence="2">DUF4116 domain-containing protein</fullName>
    </recommendedName>
</protein>
<evidence type="ECO:0000313" key="4">
    <source>
        <dbReference type="Proteomes" id="UP001189429"/>
    </source>
</evidence>
<dbReference type="Pfam" id="PF13475">
    <property type="entry name" value="DUF4116"/>
    <property type="match status" value="1"/>
</dbReference>
<dbReference type="InterPro" id="IPR025197">
    <property type="entry name" value="DUF4116"/>
</dbReference>
<feature type="non-terminal residue" evidence="3">
    <location>
        <position position="268"/>
    </location>
</feature>
<feature type="region of interest" description="Disordered" evidence="1">
    <location>
        <begin position="216"/>
        <end position="242"/>
    </location>
</feature>
<feature type="domain" description="DUF4116" evidence="2">
    <location>
        <begin position="167"/>
        <end position="212"/>
    </location>
</feature>
<evidence type="ECO:0000259" key="2">
    <source>
        <dbReference type="Pfam" id="PF13475"/>
    </source>
</evidence>
<name>A0ABN9YCS4_9DINO</name>
<dbReference type="Proteomes" id="UP001189429">
    <property type="component" value="Unassembled WGS sequence"/>
</dbReference>
<gene>
    <name evidence="3" type="ORF">PCOR1329_LOCUS84734</name>
</gene>
<evidence type="ECO:0000256" key="1">
    <source>
        <dbReference type="SAM" id="MobiDB-lite"/>
    </source>
</evidence>
<evidence type="ECO:0000313" key="3">
    <source>
        <dbReference type="EMBL" id="CAK0910583.1"/>
    </source>
</evidence>
<feature type="non-terminal residue" evidence="3">
    <location>
        <position position="1"/>
    </location>
</feature>
<dbReference type="EMBL" id="CAUYUJ010022427">
    <property type="protein sequence ID" value="CAK0910583.1"/>
    <property type="molecule type" value="Genomic_DNA"/>
</dbReference>
<organism evidence="3 4">
    <name type="scientific">Prorocentrum cordatum</name>
    <dbReference type="NCBI Taxonomy" id="2364126"/>
    <lineage>
        <taxon>Eukaryota</taxon>
        <taxon>Sar</taxon>
        <taxon>Alveolata</taxon>
        <taxon>Dinophyceae</taxon>
        <taxon>Prorocentrales</taxon>
        <taxon>Prorocentraceae</taxon>
        <taxon>Prorocentrum</taxon>
    </lineage>
</organism>
<keyword evidence="4" id="KW-1185">Reference proteome</keyword>
<comment type="caution">
    <text evidence="3">The sequence shown here is derived from an EMBL/GenBank/DDBJ whole genome shotgun (WGS) entry which is preliminary data.</text>
</comment>
<proteinExistence type="predicted"/>